<organism evidence="2 3">
    <name type="scientific">Halomonas salipaludis</name>
    <dbReference type="NCBI Taxonomy" id="2032625"/>
    <lineage>
        <taxon>Bacteria</taxon>
        <taxon>Pseudomonadati</taxon>
        <taxon>Pseudomonadota</taxon>
        <taxon>Gammaproteobacteria</taxon>
        <taxon>Oceanospirillales</taxon>
        <taxon>Halomonadaceae</taxon>
        <taxon>Halomonas</taxon>
    </lineage>
</organism>
<keyword evidence="1" id="KW-0472">Membrane</keyword>
<dbReference type="AlphaFoldDB" id="A0A2A2ESY9"/>
<name>A0A2A2ESY9_9GAMM</name>
<evidence type="ECO:0000256" key="1">
    <source>
        <dbReference type="SAM" id="Phobius"/>
    </source>
</evidence>
<comment type="caution">
    <text evidence="2">The sequence shown here is derived from an EMBL/GenBank/DDBJ whole genome shotgun (WGS) entry which is preliminary data.</text>
</comment>
<feature type="transmembrane region" description="Helical" evidence="1">
    <location>
        <begin position="46"/>
        <end position="67"/>
    </location>
</feature>
<keyword evidence="1" id="KW-0812">Transmembrane</keyword>
<dbReference type="Proteomes" id="UP000217771">
    <property type="component" value="Unassembled WGS sequence"/>
</dbReference>
<gene>
    <name evidence="2" type="ORF">CK498_16480</name>
</gene>
<dbReference type="OrthoDB" id="6961672at2"/>
<reference evidence="2 3" key="1">
    <citation type="submission" date="2017-08" db="EMBL/GenBank/DDBJ databases">
        <title>Halomonas alkalisoli sp. nov., isolated from saline alkaline soil.</title>
        <authorList>
            <person name="Wang D."/>
            <person name="Zhang G."/>
        </authorList>
    </citation>
    <scope>NUCLEOTIDE SEQUENCE [LARGE SCALE GENOMIC DNA]</scope>
    <source>
        <strain evidence="2 3">WRN001</strain>
    </source>
</reference>
<dbReference type="RefSeq" id="WP_095621951.1">
    <property type="nucleotide sequence ID" value="NZ_NSKB01000006.1"/>
</dbReference>
<accession>A0A2A2ESY9</accession>
<proteinExistence type="predicted"/>
<protein>
    <submittedName>
        <fullName evidence="2">Uncharacterized protein</fullName>
    </submittedName>
</protein>
<dbReference type="EMBL" id="NSKB01000006">
    <property type="protein sequence ID" value="PAU75525.1"/>
    <property type="molecule type" value="Genomic_DNA"/>
</dbReference>
<sequence length="588" mass="66470">MQGARNTAKKPHTTTRTRLANIRTRVANAFRQAVTRLWAEIRTPRFIGASAVALVWLIVLCGFGLAVGSGRQNTLADQDFEPFQLPTAQDTQVILPTELGGTLESAAGFEGYPYTSGGVGRHWFNLFLPANHAPGLTIDTPVGLENIRLLAQDGSLLCAPDVQLKLTTDPSSVGVKADLNLSQQSTRYWMPSATGYRLEVRWDQRFQICPYEQPASVLADVVQRQTTSTEARRLELNDEPHKLQAGSSSMTAKPGALPWEWWVEIANSGQQRWQFSAAVPPAHQGWSTKRYPSSSFWDTAHNQPRPDPIAESYQLRFNAAAPAELPVTLLHTEEVRVADVRFSTERDQRTRSSIPPTWHLPLQHTDTDLTLDLPMHAQDLEYHELFLPIAMSYACELQAVGADLPLQWRPVERLFVYSLGRYDEDMKDYQQRLSAKPYSGYAKLPEEYLGRVRWELQSTDGKQRFFHDLEVTSELRCPAEVTWQPLTYQQSELPWLVPLEALPGASVDPAQPAREFFGRFRFLDANGEALMPMARAADLADPALESFIFPEDQLKFHGEVTRIEQLQVDDSTARSQHWTYRFMSLEAY</sequence>
<keyword evidence="1" id="KW-1133">Transmembrane helix</keyword>
<evidence type="ECO:0000313" key="3">
    <source>
        <dbReference type="Proteomes" id="UP000217771"/>
    </source>
</evidence>
<keyword evidence="3" id="KW-1185">Reference proteome</keyword>
<evidence type="ECO:0000313" key="2">
    <source>
        <dbReference type="EMBL" id="PAU75525.1"/>
    </source>
</evidence>